<dbReference type="InterPro" id="IPR036101">
    <property type="entry name" value="CarD-like/TRCF_RID_sf"/>
</dbReference>
<dbReference type="Gene3D" id="2.40.10.170">
    <property type="match status" value="1"/>
</dbReference>
<dbReference type="EMBL" id="JANFYT010000009">
    <property type="protein sequence ID" value="MCQ4813892.1"/>
    <property type="molecule type" value="Genomic_DNA"/>
</dbReference>
<evidence type="ECO:0000259" key="1">
    <source>
        <dbReference type="SMART" id="SM01058"/>
    </source>
</evidence>
<dbReference type="SMART" id="SM01058">
    <property type="entry name" value="CarD_TRCF"/>
    <property type="match status" value="1"/>
</dbReference>
<dbReference type="InterPro" id="IPR042215">
    <property type="entry name" value="CarD-like_C"/>
</dbReference>
<accession>A0AAW5K6J6</accession>
<gene>
    <name evidence="2" type="ORF">NE630_05540</name>
</gene>
<protein>
    <recommendedName>
        <fullName evidence="1">CarD-like/TRCF RNAP-interacting domain-containing protein</fullName>
    </recommendedName>
</protein>
<comment type="caution">
    <text evidence="2">The sequence shown here is derived from an EMBL/GenBank/DDBJ whole genome shotgun (WGS) entry which is preliminary data.</text>
</comment>
<dbReference type="Proteomes" id="UP001205919">
    <property type="component" value="Unassembled WGS sequence"/>
</dbReference>
<evidence type="ECO:0000313" key="2">
    <source>
        <dbReference type="EMBL" id="MCQ4813892.1"/>
    </source>
</evidence>
<dbReference type="Gene3D" id="1.20.58.1290">
    <property type="entry name" value="CarD-like, C-terminal domain"/>
    <property type="match status" value="1"/>
</dbReference>
<sequence length="212" mass="24576">MDLSRFCKKEYRVGDYVMYAGNGICRISDIRREKFSGLDEKLYYVMNSVYDAGARFYLPLSIEGLEKRIRPLLSAGDIRAIIDETEDIEGQWIDNDESRTAAFGEILKGGNIAEVLWLVKILHLHKIEMRESNKKFRACDEKMLALAERAVTEEFAFVLGLRREGVIPYIVDYITKRKEGRDDERRGIGTYRADTLCHNVQRAERQSQDRPL</sequence>
<keyword evidence="3" id="KW-1185">Reference proteome</keyword>
<dbReference type="AlphaFoldDB" id="A0AAW5K6J6"/>
<name>A0AAW5K6J6_9BACT</name>
<organism evidence="2 3">
    <name type="scientific">Cloacibacillus evryensis</name>
    <dbReference type="NCBI Taxonomy" id="508460"/>
    <lineage>
        <taxon>Bacteria</taxon>
        <taxon>Thermotogati</taxon>
        <taxon>Synergistota</taxon>
        <taxon>Synergistia</taxon>
        <taxon>Synergistales</taxon>
        <taxon>Synergistaceae</taxon>
        <taxon>Cloacibacillus</taxon>
    </lineage>
</organism>
<dbReference type="RefSeq" id="WP_008712686.1">
    <property type="nucleotide sequence ID" value="NZ_CABKQM010000008.1"/>
</dbReference>
<proteinExistence type="predicted"/>
<feature type="domain" description="CarD-like/TRCF RNAP-interacting" evidence="1">
    <location>
        <begin position="10"/>
        <end position="123"/>
    </location>
</feature>
<dbReference type="Pfam" id="PF02559">
    <property type="entry name" value="CarD_TRCF_RID"/>
    <property type="match status" value="1"/>
</dbReference>
<evidence type="ECO:0000313" key="3">
    <source>
        <dbReference type="Proteomes" id="UP001205919"/>
    </source>
</evidence>
<dbReference type="InterPro" id="IPR003711">
    <property type="entry name" value="CarD-like/TRCF_RID"/>
</dbReference>
<dbReference type="SUPFAM" id="SSF141259">
    <property type="entry name" value="CarD-like"/>
    <property type="match status" value="1"/>
</dbReference>
<reference evidence="2 3" key="1">
    <citation type="submission" date="2022-06" db="EMBL/GenBank/DDBJ databases">
        <title>Isolation of gut microbiota from human fecal samples.</title>
        <authorList>
            <person name="Pamer E.G."/>
            <person name="Barat B."/>
            <person name="Waligurski E."/>
            <person name="Medina S."/>
            <person name="Paddock L."/>
            <person name="Mostad J."/>
        </authorList>
    </citation>
    <scope>NUCLEOTIDE SEQUENCE [LARGE SCALE GENOMIC DNA]</scope>
    <source>
        <strain evidence="2 3">DFI.9.90</strain>
    </source>
</reference>